<name>A0A517YX94_9BACT</name>
<dbReference type="AlphaFoldDB" id="A0A517YX94"/>
<dbReference type="EMBL" id="CP036425">
    <property type="protein sequence ID" value="QDU34845.1"/>
    <property type="molecule type" value="Genomic_DNA"/>
</dbReference>
<dbReference type="Proteomes" id="UP000317369">
    <property type="component" value="Chromosome"/>
</dbReference>
<reference evidence="1 2" key="1">
    <citation type="submission" date="2019-02" db="EMBL/GenBank/DDBJ databases">
        <title>Deep-cultivation of Planctomycetes and their phenomic and genomic characterization uncovers novel biology.</title>
        <authorList>
            <person name="Wiegand S."/>
            <person name="Jogler M."/>
            <person name="Boedeker C."/>
            <person name="Pinto D."/>
            <person name="Vollmers J."/>
            <person name="Rivas-Marin E."/>
            <person name="Kohn T."/>
            <person name="Peeters S.H."/>
            <person name="Heuer A."/>
            <person name="Rast P."/>
            <person name="Oberbeckmann S."/>
            <person name="Bunk B."/>
            <person name="Jeske O."/>
            <person name="Meyerdierks A."/>
            <person name="Storesund J.E."/>
            <person name="Kallscheuer N."/>
            <person name="Luecker S."/>
            <person name="Lage O.M."/>
            <person name="Pohl T."/>
            <person name="Merkel B.J."/>
            <person name="Hornburger P."/>
            <person name="Mueller R.-W."/>
            <person name="Bruemmer F."/>
            <person name="Labrenz M."/>
            <person name="Spormann A.M."/>
            <person name="Op den Camp H."/>
            <person name="Overmann J."/>
            <person name="Amann R."/>
            <person name="Jetten M.S.M."/>
            <person name="Mascher T."/>
            <person name="Medema M.H."/>
            <person name="Devos D.P."/>
            <person name="Kaster A.-K."/>
            <person name="Ovreas L."/>
            <person name="Rohde M."/>
            <person name="Galperin M.Y."/>
            <person name="Jogler C."/>
        </authorList>
    </citation>
    <scope>NUCLEOTIDE SEQUENCE [LARGE SCALE GENOMIC DNA]</scope>
    <source>
        <strain evidence="1 2">KS4</strain>
    </source>
</reference>
<protein>
    <submittedName>
        <fullName evidence="1">Uncharacterized protein</fullName>
    </submittedName>
</protein>
<organism evidence="1 2">
    <name type="scientific">Poriferisphaera corsica</name>
    <dbReference type="NCBI Taxonomy" id="2528020"/>
    <lineage>
        <taxon>Bacteria</taxon>
        <taxon>Pseudomonadati</taxon>
        <taxon>Planctomycetota</taxon>
        <taxon>Phycisphaerae</taxon>
        <taxon>Phycisphaerales</taxon>
        <taxon>Phycisphaeraceae</taxon>
        <taxon>Poriferisphaera</taxon>
    </lineage>
</organism>
<keyword evidence="2" id="KW-1185">Reference proteome</keyword>
<accession>A0A517YX94</accession>
<evidence type="ECO:0000313" key="1">
    <source>
        <dbReference type="EMBL" id="QDU34845.1"/>
    </source>
</evidence>
<evidence type="ECO:0000313" key="2">
    <source>
        <dbReference type="Proteomes" id="UP000317369"/>
    </source>
</evidence>
<sequence length="53" mass="6032">MGGGEGENGWPMLQDGFIEQSREIFLWLSDQEIYLVVDGLREHPQSHRICVAS</sequence>
<gene>
    <name evidence="1" type="ORF">KS4_29210</name>
</gene>
<dbReference type="KEGG" id="pcor:KS4_29210"/>
<proteinExistence type="predicted"/>